<sequence>MFCALILYTPAARTGRSRLRSLAVRYIIENPQTGVDPGTRMPSPCLVSLLYPHSSPYRAPTMHPVPPLCCVEIHALRIITITRNLVTIIILTLLEVTTWPAGMGLGSGAKNMPTFRDGNNQGYIWLQML</sequence>
<proteinExistence type="predicted"/>
<accession>A0A060D6N0</accession>
<dbReference type="AlphaFoldDB" id="A0A060D6N0"/>
<organism evidence="1 2">
    <name type="scientific">Lotharella oceanica</name>
    <dbReference type="NCBI Taxonomy" id="641309"/>
    <lineage>
        <taxon>Eukaryota</taxon>
        <taxon>Sar</taxon>
        <taxon>Rhizaria</taxon>
        <taxon>Cercozoa</taxon>
        <taxon>Chlorarachniophyceae</taxon>
        <taxon>Lotharella</taxon>
    </lineage>
</organism>
<reference evidence="1 2" key="1">
    <citation type="journal article" date="2014" name="BMC Genomics">
        <title>Nucleomorph and plastid genome sequences of the chlorarachniophyte Lotharella oceanica: convergent reductive evolution and frequent recombination in nucleomorph-bearing algae.</title>
        <authorList>
            <person name="Tanifuji G."/>
            <person name="Onodera N.T."/>
            <person name="Brown M.W."/>
            <person name="Curtis B.A."/>
            <person name="Roger A.J."/>
            <person name="Ka-Shu Wong G."/>
            <person name="Melkonian M."/>
            <person name="Archibald J.M."/>
        </authorList>
    </citation>
    <scope>NUCLEOTIDE SEQUENCE [LARGE SCALE GENOMIC DNA]</scope>
    <source>
        <strain evidence="1 2">CCMP622</strain>
    </source>
</reference>
<dbReference type="Proteomes" id="UP000243670">
    <property type="component" value="Nucleomorph 1"/>
</dbReference>
<geneLocation type="nucleomorph" evidence="1"/>
<evidence type="ECO:0000313" key="1">
    <source>
        <dbReference type="EMBL" id="AIB09636.1"/>
    </source>
</evidence>
<keyword evidence="1" id="KW-0542">Nucleomorph</keyword>
<protein>
    <submittedName>
        <fullName evidence="1">Uncharacterized protein</fullName>
    </submittedName>
</protein>
<gene>
    <name evidence="1" type="ORF">M951_chr1157</name>
</gene>
<evidence type="ECO:0000313" key="2">
    <source>
        <dbReference type="Proteomes" id="UP000243670"/>
    </source>
</evidence>
<name>A0A060D6N0_9EUKA</name>
<dbReference type="EMBL" id="CP006627">
    <property type="protein sequence ID" value="AIB09636.1"/>
    <property type="molecule type" value="Genomic_DNA"/>
</dbReference>